<dbReference type="EMBL" id="VDLY02000012">
    <property type="protein sequence ID" value="KAB8163287.1"/>
    <property type="molecule type" value="Genomic_DNA"/>
</dbReference>
<name>A0A5N6A3C5_9ACTN</name>
<dbReference type="OrthoDB" id="218695at2"/>
<gene>
    <name evidence="3" type="ORF">FH607_018440</name>
</gene>
<evidence type="ECO:0000313" key="4">
    <source>
        <dbReference type="Proteomes" id="UP000314251"/>
    </source>
</evidence>
<accession>A0A5N6A3C5</accession>
<dbReference type="GO" id="GO:0004197">
    <property type="term" value="F:cysteine-type endopeptidase activity"/>
    <property type="evidence" value="ECO:0007669"/>
    <property type="project" value="InterPro"/>
</dbReference>
<feature type="domain" description="Peptidase C14 caspase" evidence="2">
    <location>
        <begin position="37"/>
        <end position="145"/>
    </location>
</feature>
<dbReference type="RefSeq" id="WP_139669960.1">
    <property type="nucleotide sequence ID" value="NZ_VDLY02000012.1"/>
</dbReference>
<keyword evidence="4" id="KW-1185">Reference proteome</keyword>
<protein>
    <recommendedName>
        <fullName evidence="2">Peptidase C14 caspase domain-containing protein</fullName>
    </recommendedName>
</protein>
<feature type="region of interest" description="Disordered" evidence="1">
    <location>
        <begin position="389"/>
        <end position="415"/>
    </location>
</feature>
<sequence>MSRVGALPVGGVSVEVLSIGVGAFDEGVDWEDLGFVAERAAEVASAFERFGVPVRSVRDTTRRQIDEAVRARIEPADPTTAPELLVVHLSGHGRSDADGQLRFIGRDGRTVDVASWMATAQEEAQLSPADRRFVFLVDTCEAGAATGRQSVTELGGERGVWSLGAAVSGLPTEGGRFSGWVARALHRLADTDFALDAGPLDFARFVRELLALTTAERGRWRISTGFSLEQGDGDWPFLPNPRTIQLTPEQIEEQRRSFWYVPGQDLGTQIAAGSEIDDAEYFVDRASGRGLVSTDRAHGFFSGRVEQLAAVRAWLAEETPLLAVTGEAGSGKSGLIGAVVCAGHPQIRDRFRALWTAADPELPEIPGLIALHARQRGAGQLVEMIADRAGLAMPEPETGPDDDPGEAVREGGGRK</sequence>
<proteinExistence type="predicted"/>
<evidence type="ECO:0000313" key="3">
    <source>
        <dbReference type="EMBL" id="KAB8163287.1"/>
    </source>
</evidence>
<dbReference type="Proteomes" id="UP000314251">
    <property type="component" value="Unassembled WGS sequence"/>
</dbReference>
<dbReference type="AlphaFoldDB" id="A0A5N6A3C5"/>
<dbReference type="GO" id="GO:0006508">
    <property type="term" value="P:proteolysis"/>
    <property type="evidence" value="ECO:0007669"/>
    <property type="project" value="InterPro"/>
</dbReference>
<comment type="caution">
    <text evidence="3">The sequence shown here is derived from an EMBL/GenBank/DDBJ whole genome shotgun (WGS) entry which is preliminary data.</text>
</comment>
<dbReference type="Gene3D" id="3.40.50.1460">
    <property type="match status" value="1"/>
</dbReference>
<feature type="compositionally biased region" description="Basic and acidic residues" evidence="1">
    <location>
        <begin position="406"/>
        <end position="415"/>
    </location>
</feature>
<evidence type="ECO:0000256" key="1">
    <source>
        <dbReference type="SAM" id="MobiDB-lite"/>
    </source>
</evidence>
<organism evidence="3 4">
    <name type="scientific">Streptomyces mimosae</name>
    <dbReference type="NCBI Taxonomy" id="2586635"/>
    <lineage>
        <taxon>Bacteria</taxon>
        <taxon>Bacillati</taxon>
        <taxon>Actinomycetota</taxon>
        <taxon>Actinomycetes</taxon>
        <taxon>Kitasatosporales</taxon>
        <taxon>Streptomycetaceae</taxon>
        <taxon>Streptomyces</taxon>
    </lineage>
</organism>
<dbReference type="InterPro" id="IPR011600">
    <property type="entry name" value="Pept_C14_caspase"/>
</dbReference>
<reference evidence="3" key="1">
    <citation type="submission" date="2019-10" db="EMBL/GenBank/DDBJ databases">
        <title>Nonomuraea sp. nov., isolated from Phyllanthus amarus.</title>
        <authorList>
            <person name="Klykleung N."/>
            <person name="Tanasupawat S."/>
        </authorList>
    </citation>
    <scope>NUCLEOTIDE SEQUENCE [LARGE SCALE GENOMIC DNA]</scope>
    <source>
        <strain evidence="3">3MP-10</strain>
    </source>
</reference>
<evidence type="ECO:0000259" key="2">
    <source>
        <dbReference type="Pfam" id="PF00656"/>
    </source>
</evidence>
<dbReference type="Pfam" id="PF00656">
    <property type="entry name" value="Peptidase_C14"/>
    <property type="match status" value="1"/>
</dbReference>